<dbReference type="EMBL" id="QRGO01000002">
    <property type="protein sequence ID" value="RDV01784.1"/>
    <property type="molecule type" value="Genomic_DNA"/>
</dbReference>
<evidence type="ECO:0000313" key="2">
    <source>
        <dbReference type="Proteomes" id="UP000263993"/>
    </source>
</evidence>
<name>A0A371B2P4_9BRAD</name>
<dbReference type="InterPro" id="IPR021937">
    <property type="entry name" value="DUF3551"/>
</dbReference>
<dbReference type="AlphaFoldDB" id="A0A371B2P4"/>
<accession>A0A371B2P4</accession>
<dbReference type="Pfam" id="PF12071">
    <property type="entry name" value="DUF3551"/>
    <property type="match status" value="1"/>
</dbReference>
<reference evidence="2" key="1">
    <citation type="submission" date="2018-08" db="EMBL/GenBank/DDBJ databases">
        <authorList>
            <person name="Kim S.-J."/>
            <person name="Jung G.-Y."/>
        </authorList>
    </citation>
    <scope>NUCLEOTIDE SEQUENCE [LARGE SCALE GENOMIC DNA]</scope>
    <source>
        <strain evidence="2">GY_H</strain>
    </source>
</reference>
<dbReference type="OrthoDB" id="8229016at2"/>
<dbReference type="Proteomes" id="UP000263993">
    <property type="component" value="Unassembled WGS sequence"/>
</dbReference>
<protein>
    <submittedName>
        <fullName evidence="1">DUF3551 domain-containing protein</fullName>
    </submittedName>
</protein>
<comment type="caution">
    <text evidence="1">The sequence shown here is derived from an EMBL/GenBank/DDBJ whole genome shotgun (WGS) entry which is preliminary data.</text>
</comment>
<organism evidence="1 2">
    <name type="scientific">Undibacter mobilis</name>
    <dbReference type="NCBI Taxonomy" id="2292256"/>
    <lineage>
        <taxon>Bacteria</taxon>
        <taxon>Pseudomonadati</taxon>
        <taxon>Pseudomonadota</taxon>
        <taxon>Alphaproteobacteria</taxon>
        <taxon>Hyphomicrobiales</taxon>
        <taxon>Nitrobacteraceae</taxon>
        <taxon>Undibacter</taxon>
    </lineage>
</organism>
<evidence type="ECO:0000313" key="1">
    <source>
        <dbReference type="EMBL" id="RDV01784.1"/>
    </source>
</evidence>
<keyword evidence="2" id="KW-1185">Reference proteome</keyword>
<sequence length="107" mass="11660">MWPRRRQESCSMPKKRFGLDLRLPLSAAMLLALVIASAASLQAISPARAGVEYPWCAVYSEWSVGATNCGFTTLAQCRATISGVGGMCVENPAYQPPAPRKPRKPRH</sequence>
<proteinExistence type="predicted"/>
<gene>
    <name evidence="1" type="ORF">DXH78_14190</name>
</gene>